<dbReference type="EMBL" id="SNYC01000003">
    <property type="protein sequence ID" value="TDQ11992.1"/>
    <property type="molecule type" value="Genomic_DNA"/>
</dbReference>
<comment type="caution">
    <text evidence="2">The sequence shown here is derived from an EMBL/GenBank/DDBJ whole genome shotgun (WGS) entry which is preliminary data.</text>
</comment>
<organism evidence="2 3">
    <name type="scientific">Pedobacter metabolipauper</name>
    <dbReference type="NCBI Taxonomy" id="425513"/>
    <lineage>
        <taxon>Bacteria</taxon>
        <taxon>Pseudomonadati</taxon>
        <taxon>Bacteroidota</taxon>
        <taxon>Sphingobacteriia</taxon>
        <taxon>Sphingobacteriales</taxon>
        <taxon>Sphingobacteriaceae</taxon>
        <taxon>Pedobacter</taxon>
    </lineage>
</organism>
<sequence>MKFLPVTIDLEIPNDIDKLYDYAKRVLANILEHVELDVSQQQRIKLILVELVTNSIKHTSDPNTQLQLIIDHPHLSIQKMEKGLQIQFSASSPQIPFENIDHILKISFSQENKHQIQPLDQYRFRFLNPFKDEGLSIDHMPEHFGLYIITLASDSFIYQYDPQLKENRYIVNIDL</sequence>
<dbReference type="InterPro" id="IPR036890">
    <property type="entry name" value="HATPase_C_sf"/>
</dbReference>
<accession>A0A4R6T0P1</accession>
<evidence type="ECO:0000259" key="1">
    <source>
        <dbReference type="Pfam" id="PF02518"/>
    </source>
</evidence>
<dbReference type="Pfam" id="PF02518">
    <property type="entry name" value="HATPase_c"/>
    <property type="match status" value="1"/>
</dbReference>
<dbReference type="InterPro" id="IPR003594">
    <property type="entry name" value="HATPase_dom"/>
</dbReference>
<dbReference type="RefSeq" id="WP_133575020.1">
    <property type="nucleotide sequence ID" value="NZ_SNYC01000003.1"/>
</dbReference>
<dbReference type="Gene3D" id="3.30.565.10">
    <property type="entry name" value="Histidine kinase-like ATPase, C-terminal domain"/>
    <property type="match status" value="1"/>
</dbReference>
<evidence type="ECO:0000313" key="3">
    <source>
        <dbReference type="Proteomes" id="UP000295620"/>
    </source>
</evidence>
<protein>
    <recommendedName>
        <fullName evidence="1">Histidine kinase/HSP90-like ATPase domain-containing protein</fullName>
    </recommendedName>
</protein>
<proteinExistence type="predicted"/>
<dbReference type="SUPFAM" id="SSF55874">
    <property type="entry name" value="ATPase domain of HSP90 chaperone/DNA topoisomerase II/histidine kinase"/>
    <property type="match status" value="1"/>
</dbReference>
<gene>
    <name evidence="2" type="ORF">ATK78_1122</name>
</gene>
<name>A0A4R6T0P1_9SPHI</name>
<evidence type="ECO:0000313" key="2">
    <source>
        <dbReference type="EMBL" id="TDQ11992.1"/>
    </source>
</evidence>
<dbReference type="AlphaFoldDB" id="A0A4R6T0P1"/>
<feature type="domain" description="Histidine kinase/HSP90-like ATPase" evidence="1">
    <location>
        <begin position="41"/>
        <end position="111"/>
    </location>
</feature>
<keyword evidence="3" id="KW-1185">Reference proteome</keyword>
<dbReference type="Proteomes" id="UP000295620">
    <property type="component" value="Unassembled WGS sequence"/>
</dbReference>
<dbReference type="OrthoDB" id="947656at2"/>
<reference evidence="2 3" key="1">
    <citation type="submission" date="2019-03" db="EMBL/GenBank/DDBJ databases">
        <title>Genomic Encyclopedia of Archaeal and Bacterial Type Strains, Phase II (KMG-II): from individual species to whole genera.</title>
        <authorList>
            <person name="Goeker M."/>
        </authorList>
    </citation>
    <scope>NUCLEOTIDE SEQUENCE [LARGE SCALE GENOMIC DNA]</scope>
    <source>
        <strain evidence="2 3">DSM 19035</strain>
    </source>
</reference>